<name>A0AAE6JFW8_9SPHI</name>
<reference evidence="1 2" key="1">
    <citation type="submission" date="2019-08" db="EMBL/GenBank/DDBJ databases">
        <title>Comparative genome analysis confer to the adaptation heavy metal polluted environment.</title>
        <authorList>
            <person name="Li Y."/>
        </authorList>
    </citation>
    <scope>NUCLEOTIDE SEQUENCE [LARGE SCALE GENOMIC DNA]</scope>
    <source>
        <strain evidence="1 2">P2</strain>
    </source>
</reference>
<sequence>MIYSVIPIIRLNNLLQLISRIDESLNYASLTDDVITPQIKDDAIKTKGYKCASRCFLYKTSSDHHPG</sequence>
<evidence type="ECO:0000313" key="2">
    <source>
        <dbReference type="Proteomes" id="UP000250557"/>
    </source>
</evidence>
<dbReference type="AlphaFoldDB" id="A0AAE6JFW8"/>
<evidence type="ECO:0000313" key="1">
    <source>
        <dbReference type="EMBL" id="QEM04796.1"/>
    </source>
</evidence>
<dbReference type="Proteomes" id="UP000250557">
    <property type="component" value="Chromosome"/>
</dbReference>
<dbReference type="EMBL" id="CP043451">
    <property type="protein sequence ID" value="QEM04796.1"/>
    <property type="molecule type" value="Genomic_DNA"/>
</dbReference>
<protein>
    <submittedName>
        <fullName evidence="1">Uncharacterized protein</fullName>
    </submittedName>
</protein>
<proteinExistence type="predicted"/>
<gene>
    <name evidence="1" type="ORF">DIU31_015210</name>
</gene>
<accession>A0AAE6JFW8</accession>
<organism evidence="1 2">
    <name type="scientific">Mucilaginibacter rubeus</name>
    <dbReference type="NCBI Taxonomy" id="2027860"/>
    <lineage>
        <taxon>Bacteria</taxon>
        <taxon>Pseudomonadati</taxon>
        <taxon>Bacteroidota</taxon>
        <taxon>Sphingobacteriia</taxon>
        <taxon>Sphingobacteriales</taxon>
        <taxon>Sphingobacteriaceae</taxon>
        <taxon>Mucilaginibacter</taxon>
    </lineage>
</organism>